<dbReference type="Proteomes" id="UP000887565">
    <property type="component" value="Unplaced"/>
</dbReference>
<keyword evidence="1" id="KW-1185">Reference proteome</keyword>
<accession>A0A915IQ78</accession>
<evidence type="ECO:0000313" key="1">
    <source>
        <dbReference type="Proteomes" id="UP000887565"/>
    </source>
</evidence>
<proteinExistence type="predicted"/>
<protein>
    <submittedName>
        <fullName evidence="2">LAGLIDADG homing endonuclease</fullName>
    </submittedName>
</protein>
<dbReference type="AlphaFoldDB" id="A0A915IQ78"/>
<name>A0A915IQ78_ROMCU</name>
<reference evidence="2" key="1">
    <citation type="submission" date="2022-11" db="UniProtKB">
        <authorList>
            <consortium name="WormBaseParasite"/>
        </authorList>
    </citation>
    <scope>IDENTIFICATION</scope>
</reference>
<dbReference type="WBParaSite" id="nRc.2.0.1.t16025-RA">
    <property type="protein sequence ID" value="nRc.2.0.1.t16025-RA"/>
    <property type="gene ID" value="nRc.2.0.1.g16025"/>
</dbReference>
<sequence length="176" mass="20538">MFFKFVFVVNDQNFVRTTRIKTEETCIVIYISIWHTIDSTSALSVVFHNDYGFNMNFGAKTAPRPLESNIPVIYFHKLILLEADKSANGLFQALLNAWEAEKYGFSRYLKNTNFYLYKIDNKLRGANSSNLCILFCVFLFKQEKISDVIRAYKTYSPTKINDVVQKIRCWTIEDHA</sequence>
<organism evidence="1 2">
    <name type="scientific">Romanomermis culicivorax</name>
    <name type="common">Nematode worm</name>
    <dbReference type="NCBI Taxonomy" id="13658"/>
    <lineage>
        <taxon>Eukaryota</taxon>
        <taxon>Metazoa</taxon>
        <taxon>Ecdysozoa</taxon>
        <taxon>Nematoda</taxon>
        <taxon>Enoplea</taxon>
        <taxon>Dorylaimia</taxon>
        <taxon>Mermithida</taxon>
        <taxon>Mermithoidea</taxon>
        <taxon>Mermithidae</taxon>
        <taxon>Romanomermis</taxon>
    </lineage>
</organism>
<evidence type="ECO:0000313" key="2">
    <source>
        <dbReference type="WBParaSite" id="nRc.2.0.1.t16025-RA"/>
    </source>
</evidence>